<dbReference type="STRING" id="1703779.AMJ83_11100"/>
<dbReference type="EMBL" id="LJUJ01000039">
    <property type="protein sequence ID" value="KPK62401.1"/>
    <property type="molecule type" value="Genomic_DNA"/>
</dbReference>
<protein>
    <submittedName>
        <fullName evidence="1">Uncharacterized protein</fullName>
    </submittedName>
</protein>
<dbReference type="AlphaFoldDB" id="A0A0S8FQ20"/>
<dbReference type="Proteomes" id="UP000051373">
    <property type="component" value="Unassembled WGS sequence"/>
</dbReference>
<gene>
    <name evidence="1" type="ORF">AMJ83_11100</name>
</gene>
<reference evidence="1 2" key="1">
    <citation type="journal article" date="2015" name="Microbiome">
        <title>Genomic resolution of linkages in carbon, nitrogen, and sulfur cycling among widespread estuary sediment bacteria.</title>
        <authorList>
            <person name="Baker B.J."/>
            <person name="Lazar C.S."/>
            <person name="Teske A.P."/>
            <person name="Dick G.J."/>
        </authorList>
    </citation>
    <scope>NUCLEOTIDE SEQUENCE [LARGE SCALE GENOMIC DNA]</scope>
    <source>
        <strain evidence="1">SM23_42</strain>
    </source>
</reference>
<feature type="non-terminal residue" evidence="1">
    <location>
        <position position="135"/>
    </location>
</feature>
<sequence length="135" mass="14950">MISILLATLISLSADLRWVEVDVSLWQDGRADFVYRVRYDILSGAMHGFYLQGVSVVPYFNHENSYAVDEYGKTYDLAINDLGGKYDVLLAQGQAYGPGEITFIVHFGGDLARSGNLVTTTSEFGELVVLHWAPP</sequence>
<name>A0A0S8FQ20_UNCW3</name>
<proteinExistence type="predicted"/>
<evidence type="ECO:0000313" key="2">
    <source>
        <dbReference type="Proteomes" id="UP000051373"/>
    </source>
</evidence>
<accession>A0A0S8FQ20</accession>
<evidence type="ECO:0000313" key="1">
    <source>
        <dbReference type="EMBL" id="KPK62401.1"/>
    </source>
</evidence>
<comment type="caution">
    <text evidence="1">The sequence shown here is derived from an EMBL/GenBank/DDBJ whole genome shotgun (WGS) entry which is preliminary data.</text>
</comment>
<organism evidence="1 2">
    <name type="scientific">candidate division WOR_3 bacterium SM23_42</name>
    <dbReference type="NCBI Taxonomy" id="1703779"/>
    <lineage>
        <taxon>Bacteria</taxon>
        <taxon>Bacteria division WOR-3</taxon>
    </lineage>
</organism>